<proteinExistence type="predicted"/>
<feature type="transmembrane region" description="Helical" evidence="1">
    <location>
        <begin position="91"/>
        <end position="108"/>
    </location>
</feature>
<keyword evidence="3" id="KW-1185">Reference proteome</keyword>
<reference evidence="2 3" key="1">
    <citation type="journal article" date="2018" name="Sci. Rep.">
        <title>Genomic signatures of local adaptation to the degree of environmental predictability in rotifers.</title>
        <authorList>
            <person name="Franch-Gras L."/>
            <person name="Hahn C."/>
            <person name="Garcia-Roger E.M."/>
            <person name="Carmona M.J."/>
            <person name="Serra M."/>
            <person name="Gomez A."/>
        </authorList>
    </citation>
    <scope>NUCLEOTIDE SEQUENCE [LARGE SCALE GENOMIC DNA]</scope>
    <source>
        <strain evidence="2">HYR1</strain>
    </source>
</reference>
<name>A0A3M7RKD3_BRAPC</name>
<evidence type="ECO:0000256" key="1">
    <source>
        <dbReference type="SAM" id="Phobius"/>
    </source>
</evidence>
<accession>A0A3M7RKD3</accession>
<evidence type="ECO:0000313" key="2">
    <source>
        <dbReference type="EMBL" id="RNA23939.1"/>
    </source>
</evidence>
<evidence type="ECO:0000313" key="3">
    <source>
        <dbReference type="Proteomes" id="UP000276133"/>
    </source>
</evidence>
<dbReference type="EMBL" id="REGN01003194">
    <property type="protein sequence ID" value="RNA23939.1"/>
    <property type="molecule type" value="Genomic_DNA"/>
</dbReference>
<dbReference type="AlphaFoldDB" id="A0A3M7RKD3"/>
<keyword evidence="1" id="KW-0472">Membrane</keyword>
<protein>
    <submittedName>
        <fullName evidence="2">Uncharacterized protein</fullName>
    </submittedName>
</protein>
<feature type="transmembrane region" description="Helical" evidence="1">
    <location>
        <begin position="343"/>
        <end position="365"/>
    </location>
</feature>
<keyword evidence="1" id="KW-1133">Transmembrane helix</keyword>
<organism evidence="2 3">
    <name type="scientific">Brachionus plicatilis</name>
    <name type="common">Marine rotifer</name>
    <name type="synonym">Brachionus muelleri</name>
    <dbReference type="NCBI Taxonomy" id="10195"/>
    <lineage>
        <taxon>Eukaryota</taxon>
        <taxon>Metazoa</taxon>
        <taxon>Spiralia</taxon>
        <taxon>Gnathifera</taxon>
        <taxon>Rotifera</taxon>
        <taxon>Eurotatoria</taxon>
        <taxon>Monogononta</taxon>
        <taxon>Pseudotrocha</taxon>
        <taxon>Ploima</taxon>
        <taxon>Brachionidae</taxon>
        <taxon>Brachionus</taxon>
    </lineage>
</organism>
<keyword evidence="1" id="KW-0812">Transmembrane</keyword>
<dbReference type="Proteomes" id="UP000276133">
    <property type="component" value="Unassembled WGS sequence"/>
</dbReference>
<gene>
    <name evidence="2" type="ORF">BpHYR1_042885</name>
</gene>
<comment type="caution">
    <text evidence="2">The sequence shown here is derived from an EMBL/GenBank/DDBJ whole genome shotgun (WGS) entry which is preliminary data.</text>
</comment>
<sequence length="373" mass="43344">MFAGEQEFVDQEKRRMNIKTTIHFNYPLASQVVAAKSGSTNQDLYKAFLSVISDFENTLRLDDTTMDEAAVEGKLANVKCLMIEKKYGNKLSLIIILYFFIYLCFSSFDKAKKIIEKLHFFSYSPGFLGLKINHFLSVQKFKLPKDRFFAKFKYFENYSSITYHIYKFRSNIFAHNIFHFEKNKLEIKSNSALLSLNWINEEYSSNRSHGLFREDPTCPYQCQYLTEDHFFFLSCAPNKPLKGKEPWAHFSLPGKAWPRIPKILPKRRSLNNSPNIFLKQKGSRSKIITLKALDYSTRKYFEKSIFSRQNICITKTKQKHLDIPILSLIPPSDSRNDISHYKIIGICVPILSLVFAGLLFSKLGLEGKSNVNY</sequence>